<protein>
    <submittedName>
        <fullName evidence="1">Uncharacterized protein</fullName>
    </submittedName>
</protein>
<evidence type="ECO:0000313" key="2">
    <source>
        <dbReference type="Proteomes" id="UP000274545"/>
    </source>
</evidence>
<reference evidence="1 2" key="1">
    <citation type="journal article" date="2019" name="Genome Biol. Evol.">
        <title>Toxin and genome evolution in a Drosophila defensive symbiosis.</title>
        <authorList>
            <person name="Ballinger M.J."/>
            <person name="Gawryluk R.M."/>
            <person name="Perlman S.J."/>
        </authorList>
    </citation>
    <scope>NUCLEOTIDE SEQUENCE [LARGE SCALE GENOMIC DNA]</scope>
    <source>
        <strain evidence="2">sNeo</strain>
    </source>
</reference>
<comment type="caution">
    <text evidence="1">The sequence shown here is derived from an EMBL/GenBank/DDBJ whole genome shotgun (WGS) entry which is preliminary data.</text>
</comment>
<proteinExistence type="predicted"/>
<organism evidence="1 2">
    <name type="scientific">Spiroplasma poulsonii</name>
    <dbReference type="NCBI Taxonomy" id="2138"/>
    <lineage>
        <taxon>Bacteria</taxon>
        <taxon>Bacillati</taxon>
        <taxon>Mycoplasmatota</taxon>
        <taxon>Mollicutes</taxon>
        <taxon>Entomoplasmatales</taxon>
        <taxon>Spiroplasmataceae</taxon>
        <taxon>Spiroplasma</taxon>
    </lineage>
</organism>
<name>A0A433EN85_9MOLU</name>
<feature type="non-terminal residue" evidence="1">
    <location>
        <position position="1"/>
    </location>
</feature>
<dbReference type="RefSeq" id="WP_206750590.1">
    <property type="nucleotide sequence ID" value="NZ_RAHC01000015.1"/>
</dbReference>
<dbReference type="EMBL" id="RAHC01000015">
    <property type="protein sequence ID" value="RUP75677.1"/>
    <property type="molecule type" value="Genomic_DNA"/>
</dbReference>
<dbReference type="Proteomes" id="UP000274545">
    <property type="component" value="Unassembled WGS sequence"/>
</dbReference>
<evidence type="ECO:0000313" key="1">
    <source>
        <dbReference type="EMBL" id="RUP75677.1"/>
    </source>
</evidence>
<gene>
    <name evidence="1" type="ORF">D6D54_07930</name>
</gene>
<dbReference type="AlphaFoldDB" id="A0A433EN85"/>
<accession>A0A433EN85</accession>
<sequence length="73" mass="8687">IKCYNYWQWVIKIMKKDQRDNQLTEAEIQQKLQEIENNFKCVPEVFDGVGFCAKSFDENGKLITQEPDEKSKK</sequence>